<proteinExistence type="inferred from homology"/>
<evidence type="ECO:0000313" key="4">
    <source>
        <dbReference type="EMBL" id="RPD40880.1"/>
    </source>
</evidence>
<feature type="domain" description="Phospholipase/carboxylesterase/thioesterase" evidence="3">
    <location>
        <begin position="14"/>
        <end position="197"/>
    </location>
</feature>
<dbReference type="EMBL" id="RMBX01000006">
    <property type="protein sequence ID" value="RPD40880.1"/>
    <property type="molecule type" value="Genomic_DNA"/>
</dbReference>
<sequence length="208" mass="22502">MHQKKIFTGGKKLSEANQALVLIHGRGGSAEDILTLADHLHVKDFALVAPEASGNTWYPHSFMAPPLQNEPWLSSAIAVLEEVVNDIVAEGIAREHIFFTGFSQGACLTLEFITRNAARYGGVAAFTGGLIGDRIYPENYKGSFEQTPVFIASGDPDMHVPVKRVEETVAIVDSMGAKVTLKLYPGRPHTIGLDELALANRVVFNTAS</sequence>
<evidence type="ECO:0000259" key="3">
    <source>
        <dbReference type="Pfam" id="PF02230"/>
    </source>
</evidence>
<gene>
    <name evidence="4" type="ORF">EG028_12745</name>
</gene>
<organism evidence="4 5">
    <name type="scientific">Chitinophaga barathri</name>
    <dbReference type="NCBI Taxonomy" id="1647451"/>
    <lineage>
        <taxon>Bacteria</taxon>
        <taxon>Pseudomonadati</taxon>
        <taxon>Bacteroidota</taxon>
        <taxon>Chitinophagia</taxon>
        <taxon>Chitinophagales</taxon>
        <taxon>Chitinophagaceae</taxon>
        <taxon>Chitinophaga</taxon>
    </lineage>
</organism>
<comment type="caution">
    <text evidence="4">The sequence shown here is derived from an EMBL/GenBank/DDBJ whole genome shotgun (WGS) entry which is preliminary data.</text>
</comment>
<evidence type="ECO:0000256" key="2">
    <source>
        <dbReference type="ARBA" id="ARBA00022801"/>
    </source>
</evidence>
<protein>
    <submittedName>
        <fullName evidence="4">Phospholipase</fullName>
    </submittedName>
</protein>
<dbReference type="GO" id="GO:0016787">
    <property type="term" value="F:hydrolase activity"/>
    <property type="evidence" value="ECO:0007669"/>
    <property type="project" value="UniProtKB-KW"/>
</dbReference>
<dbReference type="Gene3D" id="3.40.50.1820">
    <property type="entry name" value="alpha/beta hydrolase"/>
    <property type="match status" value="1"/>
</dbReference>
<dbReference type="PANTHER" id="PTHR10655">
    <property type="entry name" value="LYSOPHOSPHOLIPASE-RELATED"/>
    <property type="match status" value="1"/>
</dbReference>
<evidence type="ECO:0000256" key="1">
    <source>
        <dbReference type="ARBA" id="ARBA00006499"/>
    </source>
</evidence>
<keyword evidence="5" id="KW-1185">Reference proteome</keyword>
<dbReference type="AlphaFoldDB" id="A0A3N4MLE7"/>
<dbReference type="PANTHER" id="PTHR10655:SF17">
    <property type="entry name" value="LYSOPHOSPHOLIPASE-LIKE PROTEIN 1"/>
    <property type="match status" value="1"/>
</dbReference>
<dbReference type="OrthoDB" id="9801763at2"/>
<name>A0A3N4MLE7_9BACT</name>
<dbReference type="InterPro" id="IPR050565">
    <property type="entry name" value="LYPA1-2/EST-like"/>
</dbReference>
<evidence type="ECO:0000313" key="5">
    <source>
        <dbReference type="Proteomes" id="UP000279089"/>
    </source>
</evidence>
<dbReference type="InterPro" id="IPR003140">
    <property type="entry name" value="PLipase/COase/thioEstase"/>
</dbReference>
<dbReference type="RefSeq" id="WP_120516813.1">
    <property type="nucleotide sequence ID" value="NZ_QXZY01000007.1"/>
</dbReference>
<comment type="similarity">
    <text evidence="1">Belongs to the AB hydrolase superfamily. AB hydrolase 2 family.</text>
</comment>
<dbReference type="SUPFAM" id="SSF53474">
    <property type="entry name" value="alpha/beta-Hydrolases"/>
    <property type="match status" value="1"/>
</dbReference>
<dbReference type="InterPro" id="IPR029058">
    <property type="entry name" value="AB_hydrolase_fold"/>
</dbReference>
<accession>A0A3N4MLE7</accession>
<dbReference type="Proteomes" id="UP000279089">
    <property type="component" value="Unassembled WGS sequence"/>
</dbReference>
<dbReference type="Pfam" id="PF02230">
    <property type="entry name" value="Abhydrolase_2"/>
    <property type="match status" value="1"/>
</dbReference>
<keyword evidence="2" id="KW-0378">Hydrolase</keyword>
<reference evidence="5" key="1">
    <citation type="submission" date="2018-11" db="EMBL/GenBank/DDBJ databases">
        <title>Chitinophaga lutea sp.nov., isolate from arsenic contaminated soil.</title>
        <authorList>
            <person name="Zong Y."/>
        </authorList>
    </citation>
    <scope>NUCLEOTIDE SEQUENCE [LARGE SCALE GENOMIC DNA]</scope>
    <source>
        <strain evidence="5">YLT18</strain>
    </source>
</reference>